<dbReference type="GO" id="GO:0045454">
    <property type="term" value="P:cell redox homeostasis"/>
    <property type="evidence" value="ECO:0007669"/>
    <property type="project" value="TreeGrafter"/>
</dbReference>
<dbReference type="Ensembl" id="ENSSDAT00000019973.1">
    <property type="protein sequence ID" value="ENSSDAP00000017512.1"/>
    <property type="gene ID" value="ENSSDAG00000015915.1"/>
</dbReference>
<dbReference type="GO" id="GO:0005829">
    <property type="term" value="C:cytosol"/>
    <property type="evidence" value="ECO:0007669"/>
    <property type="project" value="TreeGrafter"/>
</dbReference>
<evidence type="ECO:0000259" key="10">
    <source>
        <dbReference type="Pfam" id="PF00578"/>
    </source>
</evidence>
<dbReference type="EC" id="1.11.1.24" evidence="2"/>
<dbReference type="GO" id="GO:0042744">
    <property type="term" value="P:hydrogen peroxide catabolic process"/>
    <property type="evidence" value="ECO:0007669"/>
    <property type="project" value="TreeGrafter"/>
</dbReference>
<comment type="subunit">
    <text evidence="7">Homodimer; disulfide-linked, upon oxidation. 6 homodimers assemble to form a ring-like dodecamer. Interacts with NEK6. Interacts with LRRK2. Interacts with MAP3K13. Interacts with RPS6KC1 (via PX domain).</text>
</comment>
<keyword evidence="9" id="KW-0812">Transmembrane</keyword>
<evidence type="ECO:0000256" key="2">
    <source>
        <dbReference type="ARBA" id="ARBA00013017"/>
    </source>
</evidence>
<dbReference type="AlphaFoldDB" id="A0A8C9PYU5"/>
<dbReference type="PANTHER" id="PTHR10681">
    <property type="entry name" value="THIOREDOXIN PEROXIDASE"/>
    <property type="match status" value="1"/>
</dbReference>
<keyword evidence="12" id="KW-1185">Reference proteome</keyword>
<evidence type="ECO:0000313" key="12">
    <source>
        <dbReference type="Proteomes" id="UP000694422"/>
    </source>
</evidence>
<dbReference type="InterPro" id="IPR036249">
    <property type="entry name" value="Thioredoxin-like_sf"/>
</dbReference>
<dbReference type="Gene3D" id="3.40.30.10">
    <property type="entry name" value="Glutaredoxin"/>
    <property type="match status" value="1"/>
</dbReference>
<dbReference type="SUPFAM" id="SSF52833">
    <property type="entry name" value="Thioredoxin-like"/>
    <property type="match status" value="1"/>
</dbReference>
<reference evidence="11" key="1">
    <citation type="submission" date="2025-08" db="UniProtKB">
        <authorList>
            <consortium name="Ensembl"/>
        </authorList>
    </citation>
    <scope>IDENTIFICATION</scope>
</reference>
<evidence type="ECO:0000256" key="4">
    <source>
        <dbReference type="ARBA" id="ARBA00040356"/>
    </source>
</evidence>
<dbReference type="Pfam" id="PF00578">
    <property type="entry name" value="AhpC-TSA"/>
    <property type="match status" value="1"/>
</dbReference>
<evidence type="ECO:0000256" key="7">
    <source>
        <dbReference type="ARBA" id="ARBA00046731"/>
    </source>
</evidence>
<sequence length="283" mass="32222">FFFVPGIELRGTEPHLHAISRGISATAVLRPVASRRTHLTNVQWSGSALSKFTFSTSKCYCAMVGLRSFCFDGAAKVWGGNLTTYCSDFKFLIYYLMKRFTFFPSTFVCPTEIIAFSDKANEFHDHFTHLAWINTPRKNGGLGHMNIALLSDLTKQISRDYGVLLEGAGLALSNHTFGLNVFVQMPPEGTLYEQMLKATDALKTYYETHGKIIDNVHNQTKELIQKFEGETHKIKMLVDSGYLQPRDFKYTYDCSFVGFFRKLIHADFACILFLSFFFFFCSL</sequence>
<feature type="domain" description="Alkyl hydroperoxide reductase subunit C/ Thiol specific antioxidant" evidence="10">
    <location>
        <begin position="101"/>
        <end position="172"/>
    </location>
</feature>
<protein>
    <recommendedName>
        <fullName evidence="4">Thioredoxin-dependent peroxide reductase, mitochondrial</fullName>
        <ecNumber evidence="2">1.11.1.24</ecNumber>
    </recommendedName>
    <alternativeName>
        <fullName evidence="5">Thioredoxin-dependent peroxiredoxin 3</fullName>
    </alternativeName>
</protein>
<evidence type="ECO:0000256" key="5">
    <source>
        <dbReference type="ARBA" id="ARBA00042158"/>
    </source>
</evidence>
<dbReference type="InterPro" id="IPR050217">
    <property type="entry name" value="Peroxiredoxin"/>
</dbReference>
<name>A0A8C9PYU5_SPEDA</name>
<reference evidence="11" key="2">
    <citation type="submission" date="2025-09" db="UniProtKB">
        <authorList>
            <consortium name="Ensembl"/>
        </authorList>
    </citation>
    <scope>IDENTIFICATION</scope>
</reference>
<proteinExistence type="inferred from homology"/>
<evidence type="ECO:0000256" key="6">
    <source>
        <dbReference type="ARBA" id="ARBA00045559"/>
    </source>
</evidence>
<evidence type="ECO:0000256" key="3">
    <source>
        <dbReference type="ARBA" id="ARBA00023002"/>
    </source>
</evidence>
<dbReference type="GO" id="GO:0006979">
    <property type="term" value="P:response to oxidative stress"/>
    <property type="evidence" value="ECO:0007669"/>
    <property type="project" value="TreeGrafter"/>
</dbReference>
<comment type="catalytic activity">
    <reaction evidence="8">
        <text>a hydroperoxide + [thioredoxin]-dithiol = an alcohol + [thioredoxin]-disulfide + H2O</text>
        <dbReference type="Rhea" id="RHEA:62620"/>
        <dbReference type="Rhea" id="RHEA-COMP:10698"/>
        <dbReference type="Rhea" id="RHEA-COMP:10700"/>
        <dbReference type="ChEBI" id="CHEBI:15377"/>
        <dbReference type="ChEBI" id="CHEBI:29950"/>
        <dbReference type="ChEBI" id="CHEBI:30879"/>
        <dbReference type="ChEBI" id="CHEBI:35924"/>
        <dbReference type="ChEBI" id="CHEBI:50058"/>
        <dbReference type="EC" id="1.11.1.24"/>
    </reaction>
</comment>
<dbReference type="InterPro" id="IPR000866">
    <property type="entry name" value="AhpC/TSA"/>
</dbReference>
<keyword evidence="9" id="KW-1133">Transmembrane helix</keyword>
<dbReference type="GO" id="GO:0008379">
    <property type="term" value="F:thioredoxin peroxidase activity"/>
    <property type="evidence" value="ECO:0007669"/>
    <property type="project" value="TreeGrafter"/>
</dbReference>
<evidence type="ECO:0000313" key="11">
    <source>
        <dbReference type="Ensembl" id="ENSSDAP00000017512.1"/>
    </source>
</evidence>
<evidence type="ECO:0000256" key="8">
    <source>
        <dbReference type="ARBA" id="ARBA00049091"/>
    </source>
</evidence>
<comment type="similarity">
    <text evidence="1">Belongs to the peroxiredoxin family. AhpC/Prx1 subfamily.</text>
</comment>
<organism evidence="11 12">
    <name type="scientific">Spermophilus dauricus</name>
    <name type="common">Daurian ground squirrel</name>
    <dbReference type="NCBI Taxonomy" id="99837"/>
    <lineage>
        <taxon>Eukaryota</taxon>
        <taxon>Metazoa</taxon>
        <taxon>Chordata</taxon>
        <taxon>Craniata</taxon>
        <taxon>Vertebrata</taxon>
        <taxon>Euteleostomi</taxon>
        <taxon>Mammalia</taxon>
        <taxon>Eutheria</taxon>
        <taxon>Euarchontoglires</taxon>
        <taxon>Glires</taxon>
        <taxon>Rodentia</taxon>
        <taxon>Sciuromorpha</taxon>
        <taxon>Sciuridae</taxon>
        <taxon>Xerinae</taxon>
        <taxon>Marmotini</taxon>
        <taxon>Spermophilus</taxon>
    </lineage>
</organism>
<dbReference type="PANTHER" id="PTHR10681:SF128">
    <property type="entry name" value="THIOREDOXIN-DEPENDENT PEROXIDE REDUCTASE, MITOCHONDRIAL"/>
    <property type="match status" value="1"/>
</dbReference>
<evidence type="ECO:0000256" key="1">
    <source>
        <dbReference type="ARBA" id="ARBA00009796"/>
    </source>
</evidence>
<accession>A0A8C9PYU5</accession>
<dbReference type="GO" id="GO:0033554">
    <property type="term" value="P:cellular response to stress"/>
    <property type="evidence" value="ECO:0007669"/>
    <property type="project" value="TreeGrafter"/>
</dbReference>
<keyword evidence="9" id="KW-0472">Membrane</keyword>
<feature type="transmembrane region" description="Helical" evidence="9">
    <location>
        <begin position="263"/>
        <end position="281"/>
    </location>
</feature>
<dbReference type="GO" id="GO:0005739">
    <property type="term" value="C:mitochondrion"/>
    <property type="evidence" value="ECO:0007669"/>
    <property type="project" value="TreeGrafter"/>
</dbReference>
<evidence type="ECO:0000256" key="9">
    <source>
        <dbReference type="SAM" id="Phobius"/>
    </source>
</evidence>
<comment type="function">
    <text evidence="6">Thiol-specific peroxidase that catalyzes the reduction of hydrogen peroxide and organic hydroperoxides to water and alcohols, respectively. Plays a role in cell protection against oxidative stress by detoxifying peroxides. Acts synergistically with MAP3K13 to regulate the activation of NF-kappa-B in the cytosol. Required for the maintenance of physical strength.</text>
</comment>
<dbReference type="Proteomes" id="UP000694422">
    <property type="component" value="Unplaced"/>
</dbReference>
<keyword evidence="3" id="KW-0560">Oxidoreductase</keyword>